<evidence type="ECO:0000256" key="1">
    <source>
        <dbReference type="SAM" id="MobiDB-lite"/>
    </source>
</evidence>
<dbReference type="NCBIfam" id="TIGR02686">
    <property type="entry name" value="relax_trwC"/>
    <property type="match status" value="1"/>
</dbReference>
<gene>
    <name evidence="3" type="ORF">EOE18_16530</name>
</gene>
<evidence type="ECO:0000259" key="2">
    <source>
        <dbReference type="SMART" id="SM00382"/>
    </source>
</evidence>
<dbReference type="Proteomes" id="UP000282837">
    <property type="component" value="Unassembled WGS sequence"/>
</dbReference>
<dbReference type="OrthoDB" id="98563at2"/>
<dbReference type="RefSeq" id="WP_127711546.1">
    <property type="nucleotide sequence ID" value="NZ_SACO01000017.1"/>
</dbReference>
<dbReference type="EMBL" id="SACO01000017">
    <property type="protein sequence ID" value="RVU03311.1"/>
    <property type="molecule type" value="Genomic_DNA"/>
</dbReference>
<dbReference type="SUPFAM" id="SSF55464">
    <property type="entry name" value="Origin of replication-binding domain, RBD-like"/>
    <property type="match status" value="1"/>
</dbReference>
<dbReference type="InterPro" id="IPR003593">
    <property type="entry name" value="AAA+_ATPase"/>
</dbReference>
<dbReference type="InterPro" id="IPR014862">
    <property type="entry name" value="TrwC"/>
</dbReference>
<dbReference type="NCBIfam" id="NF041492">
    <property type="entry name" value="MobF"/>
    <property type="match status" value="1"/>
</dbReference>
<dbReference type="Pfam" id="PF08751">
    <property type="entry name" value="TrwC"/>
    <property type="match status" value="1"/>
</dbReference>
<name>A0A437N066_9SPHN</name>
<dbReference type="SUPFAM" id="SSF52540">
    <property type="entry name" value="P-loop containing nucleoside triphosphate hydrolases"/>
    <property type="match status" value="2"/>
</dbReference>
<sequence>MLSVASVRSAGGAANYFAKDDYYVGEHASEVSGWGGNGAAELGLSGEVDKKAFEDLLKGRLPDGEQVGDPERRRAGIDLTFSMPKSASVLAYVAGDERLLSAHMQAVRQTMGWVEKTFAEGRTYVDNPKGDPIRTGHLTYALFQHDTSRKLDPQAHIHVVIANLTKVAGNWQALFNDELWKNNSLIGSVYHASLRAIVEELGYQTRQTGKHGQFEIEGVPKDVLTSFSQRREDILAKASDLGRDGRNPELMREITKRTRDDKINLDDRDGLRAEWGERAAALGFDGKSVVAGAEVRVGLAAHRPFGGAAVRHVMEAAAGWAEALREWLKPGDPLLTRGLARLGLSSVEIGAEMAVASAIRILGQREAAFPIHEVSRTALNLGLSGVTIEQVEARVQTLAQKGFLIFGSVGRPDGTTTHVTTPEHIAQERRLLEGLDAGRGSAPIMLPADQAAIRLQQQAGLRLLNEEQLGAGIMALSSNDRVVVIQGVAGAGKTTLVSTLAEVARGEGRQVLGLAQANTMVEMLNGEARIEAQTVSSFVNQHLRAALEGQGAGFEASRAMLKGTMLILDEASLVANKPMNDLVTIANRLGVDRLVMIGDRAQLQPIDAGKAFTLIQQHRPALAELQTSQRQRTETMKAVAALTRSGHFASAFTVMGDRVVSAGSDFREAAARKWLEASAEDRERTALYASGRESRAVLNALVQEGLKAEGSLSGEGLAITRLESLHLTREELRFAQNYRTGQVLEVIGKHRPAGLDAGTYDVIRVSTKGVVSLRDSEGRTIKFSPDRLDASDKHDSLALSQRENLVLYEGDRIRWTANDKQRGLLNSAQAQVVAITREGVEVQTGDGVNMLLPHGDRMLSRLGLAYAINMHQAQGMTTDNGIGVMHSAERHLSNQRLTHVMATRVRDELTIFTDDRDALLRAVESNAGDKASALEHVGKGPSAASPSSQGRGDEAPARAGDGERNVTFAIDPSTIRSRPEPQASPVHQPGQPTIGPEKSMELGL</sequence>
<keyword evidence="4" id="KW-1185">Reference proteome</keyword>
<proteinExistence type="predicted"/>
<organism evidence="3 4">
    <name type="scientific">Novosphingobium umbonatum</name>
    <dbReference type="NCBI Taxonomy" id="1908524"/>
    <lineage>
        <taxon>Bacteria</taxon>
        <taxon>Pseudomonadati</taxon>
        <taxon>Pseudomonadota</taxon>
        <taxon>Alphaproteobacteria</taxon>
        <taxon>Sphingomonadales</taxon>
        <taxon>Sphingomonadaceae</taxon>
        <taxon>Novosphingobium</taxon>
    </lineage>
</organism>
<dbReference type="Gene3D" id="3.40.50.300">
    <property type="entry name" value="P-loop containing nucleotide triphosphate hydrolases"/>
    <property type="match status" value="2"/>
</dbReference>
<dbReference type="InterPro" id="IPR027417">
    <property type="entry name" value="P-loop_NTPase"/>
</dbReference>
<dbReference type="AlphaFoldDB" id="A0A437N066"/>
<dbReference type="CDD" id="cd18809">
    <property type="entry name" value="SF1_C_RecD"/>
    <property type="match status" value="1"/>
</dbReference>
<reference evidence="3 4" key="1">
    <citation type="submission" date="2019-01" db="EMBL/GenBank/DDBJ databases">
        <authorList>
            <person name="Chen W.-M."/>
        </authorList>
    </citation>
    <scope>NUCLEOTIDE SEQUENCE [LARGE SCALE GENOMIC DNA]</scope>
    <source>
        <strain evidence="3 4">FSY-9</strain>
    </source>
</reference>
<accession>A0A437N066</accession>
<feature type="domain" description="AAA+ ATPase" evidence="2">
    <location>
        <begin position="479"/>
        <end position="607"/>
    </location>
</feature>
<comment type="caution">
    <text evidence="3">The sequence shown here is derived from an EMBL/GenBank/DDBJ whole genome shotgun (WGS) entry which is preliminary data.</text>
</comment>
<dbReference type="Pfam" id="PF13604">
    <property type="entry name" value="AAA_30"/>
    <property type="match status" value="1"/>
</dbReference>
<feature type="compositionally biased region" description="Basic and acidic residues" evidence="1">
    <location>
        <begin position="951"/>
        <end position="964"/>
    </location>
</feature>
<evidence type="ECO:0000313" key="3">
    <source>
        <dbReference type="EMBL" id="RVU03311.1"/>
    </source>
</evidence>
<dbReference type="Gene3D" id="2.30.30.940">
    <property type="match status" value="1"/>
</dbReference>
<dbReference type="SMART" id="SM00382">
    <property type="entry name" value="AAA"/>
    <property type="match status" value="1"/>
</dbReference>
<protein>
    <submittedName>
        <fullName evidence="3">Conjugative relaxase</fullName>
    </submittedName>
</protein>
<dbReference type="InterPro" id="IPR014059">
    <property type="entry name" value="TraI/TrwC_relax"/>
</dbReference>
<evidence type="ECO:0000313" key="4">
    <source>
        <dbReference type="Proteomes" id="UP000282837"/>
    </source>
</evidence>
<feature type="region of interest" description="Disordered" evidence="1">
    <location>
        <begin position="931"/>
        <end position="1004"/>
    </location>
</feature>